<accession>A0A212UH52</accession>
<organism evidence="2 3">
    <name type="scientific">Hymenobacter gelipurpurascens</name>
    <dbReference type="NCBI Taxonomy" id="89968"/>
    <lineage>
        <taxon>Bacteria</taxon>
        <taxon>Pseudomonadati</taxon>
        <taxon>Bacteroidota</taxon>
        <taxon>Cytophagia</taxon>
        <taxon>Cytophagales</taxon>
        <taxon>Hymenobacteraceae</taxon>
        <taxon>Hymenobacter</taxon>
    </lineage>
</organism>
<dbReference type="Proteomes" id="UP000198131">
    <property type="component" value="Unassembled WGS sequence"/>
</dbReference>
<keyword evidence="1" id="KW-0812">Transmembrane</keyword>
<feature type="transmembrane region" description="Helical" evidence="1">
    <location>
        <begin position="6"/>
        <end position="22"/>
    </location>
</feature>
<name>A0A212UH52_9BACT</name>
<evidence type="ECO:0000313" key="3">
    <source>
        <dbReference type="Proteomes" id="UP000198131"/>
    </source>
</evidence>
<sequence>MAPALMIPLLTATGLAGFWLFYKSVDFFDHI</sequence>
<dbReference type="EMBL" id="FYEW01000004">
    <property type="protein sequence ID" value="SNC77577.1"/>
    <property type="molecule type" value="Genomic_DNA"/>
</dbReference>
<dbReference type="AlphaFoldDB" id="A0A212UH52"/>
<keyword evidence="1" id="KW-0472">Membrane</keyword>
<keyword evidence="3" id="KW-1185">Reference proteome</keyword>
<proteinExistence type="predicted"/>
<evidence type="ECO:0000313" key="2">
    <source>
        <dbReference type="EMBL" id="SNC77577.1"/>
    </source>
</evidence>
<gene>
    <name evidence="2" type="ORF">SAMN06265337_4169</name>
</gene>
<reference evidence="3" key="1">
    <citation type="submission" date="2017-06" db="EMBL/GenBank/DDBJ databases">
        <authorList>
            <person name="Varghese N."/>
            <person name="Submissions S."/>
        </authorList>
    </citation>
    <scope>NUCLEOTIDE SEQUENCE [LARGE SCALE GENOMIC DNA]</scope>
    <source>
        <strain evidence="3">DSM 11116</strain>
    </source>
</reference>
<protein>
    <submittedName>
        <fullName evidence="2">Uncharacterized protein</fullName>
    </submittedName>
</protein>
<keyword evidence="1" id="KW-1133">Transmembrane helix</keyword>
<evidence type="ECO:0000256" key="1">
    <source>
        <dbReference type="SAM" id="Phobius"/>
    </source>
</evidence>